<dbReference type="PANTHER" id="PTHR43662">
    <property type="match status" value="1"/>
</dbReference>
<gene>
    <name evidence="3" type="ORF">ABII15_11375</name>
</gene>
<evidence type="ECO:0000256" key="1">
    <source>
        <dbReference type="SAM" id="MobiDB-lite"/>
    </source>
</evidence>
<dbReference type="Pfam" id="PF09362">
    <property type="entry name" value="DUF1996"/>
    <property type="match status" value="1"/>
</dbReference>
<feature type="region of interest" description="Disordered" evidence="1">
    <location>
        <begin position="137"/>
        <end position="209"/>
    </location>
</feature>
<protein>
    <submittedName>
        <fullName evidence="3">DUF1996 domain-containing protein</fullName>
    </submittedName>
</protein>
<feature type="compositionally biased region" description="Low complexity" evidence="1">
    <location>
        <begin position="176"/>
        <end position="199"/>
    </location>
</feature>
<organism evidence="3">
    <name type="scientific">Streptomyces tabacisoli</name>
    <dbReference type="NCBI Taxonomy" id="3156398"/>
    <lineage>
        <taxon>Bacteria</taxon>
        <taxon>Bacillati</taxon>
        <taxon>Actinomycetota</taxon>
        <taxon>Actinomycetes</taxon>
        <taxon>Kitasatosporales</taxon>
        <taxon>Streptomycetaceae</taxon>
        <taxon>Streptomyces</taxon>
    </lineage>
</organism>
<dbReference type="RefSeq" id="WP_353942177.1">
    <property type="nucleotide sequence ID" value="NZ_CP159534.1"/>
</dbReference>
<evidence type="ECO:0000259" key="2">
    <source>
        <dbReference type="Pfam" id="PF09362"/>
    </source>
</evidence>
<proteinExistence type="predicted"/>
<evidence type="ECO:0000313" key="3">
    <source>
        <dbReference type="EMBL" id="XCJ70538.1"/>
    </source>
</evidence>
<accession>A0AAU8IQL7</accession>
<sequence>MGRTSRKRRSSLATRMTIASAALLLGGGGLVAVNVYAQAHEENSADTGQQSGSGVVAKTTTIDCPDVGTALPDVPDGARGRVDGELAAMDTQITQAFQRLAQNRDAAAQDPGWVQNSVLGPLKAKRGAALDRIGQDIRRSGGSAPQGLGGMAQCTQRATDDNGGDSPAPAAPPSADPAGGASAPASAAPPAASAPPQQGGATGGPVADDFQDITKVQPNVQQARNGRGASTGTFTTACGTNANKLRNSDNVIVAPGVTNGAHHMHDYVGNQSNNAFASNDTFAGAATSCRNQGDKSTYYWPVLRVQDGTQEADANQDGGGKEGNVGKILQVRKASIKFVGSPRGKVVAMPKFLRIITGDAKAFTNGTANANAHWSCTGFENRQLTDKYPICPRGSQVVRSFKFQSCWDGQNIDSANHRTHVAFADAQGNCPANFKAIPQLTMRLVYDVPAPRIANGQVKNPYAVDGFPEQLHKPVTDHDDFINVFSDQLMQRATNCINRGDRCN</sequence>
<dbReference type="KEGG" id="stac:ABII15_11375"/>
<reference evidence="3" key="1">
    <citation type="submission" date="2024-06" db="EMBL/GenBank/DDBJ databases">
        <title>Streptomyces sp. strain HUAS MG91 genome sequences.</title>
        <authorList>
            <person name="Mo P."/>
        </authorList>
    </citation>
    <scope>NUCLEOTIDE SEQUENCE</scope>
    <source>
        <strain evidence="3">HUAS MG91</strain>
    </source>
</reference>
<dbReference type="InterPro" id="IPR018535">
    <property type="entry name" value="DUF1996"/>
</dbReference>
<dbReference type="PANTHER" id="PTHR43662:SF3">
    <property type="entry name" value="DOMAIN PROTEIN, PUTATIVE (AFU_ORTHOLOGUE AFUA_6G11970)-RELATED"/>
    <property type="match status" value="1"/>
</dbReference>
<name>A0AAU8IQL7_9ACTN</name>
<dbReference type="EMBL" id="CP159534">
    <property type="protein sequence ID" value="XCJ70538.1"/>
    <property type="molecule type" value="Genomic_DNA"/>
</dbReference>
<dbReference type="AlphaFoldDB" id="A0AAU8IQL7"/>
<feature type="domain" description="DUF1996" evidence="2">
    <location>
        <begin position="252"/>
        <end position="483"/>
    </location>
</feature>